<dbReference type="RefSeq" id="WP_104796410.1">
    <property type="nucleotide sequence ID" value="NZ_NESP01000001.1"/>
</dbReference>
<organism evidence="1 2">
    <name type="scientific">Limnohabitans curvus</name>
    <dbReference type="NCBI Taxonomy" id="323423"/>
    <lineage>
        <taxon>Bacteria</taxon>
        <taxon>Pseudomonadati</taxon>
        <taxon>Pseudomonadota</taxon>
        <taxon>Betaproteobacteria</taxon>
        <taxon>Burkholderiales</taxon>
        <taxon>Comamonadaceae</taxon>
        <taxon>Limnohabitans</taxon>
    </lineage>
</organism>
<dbReference type="EMBL" id="NESP01000001">
    <property type="protein sequence ID" value="PUE59938.1"/>
    <property type="molecule type" value="Genomic_DNA"/>
</dbReference>
<evidence type="ECO:0000313" key="2">
    <source>
        <dbReference type="Proteomes" id="UP000251341"/>
    </source>
</evidence>
<dbReference type="Proteomes" id="UP000251341">
    <property type="component" value="Unassembled WGS sequence"/>
</dbReference>
<comment type="caution">
    <text evidence="1">The sequence shown here is derived from an EMBL/GenBank/DDBJ whole genome shotgun (WGS) entry which is preliminary data.</text>
</comment>
<sequence length="223" mass="25338">MPQTTACVAKELARLSTDCSFLLTHLIRQNDDKNDDEAKKILSSILDFVGAHQKPLLKASNSGWYSAAAPKIFNPVTRTFNGSSHTKAVCFTESTLSGLKAHRDMFNAKYGIAFDRDLLFSKGANPCLNIRESLLKKSFVCNEEVYARFVYNFIPVELHPFVNIIHDGFDATHEREWRVPNDLSFELCEVLFIFCPADEFEYFSKIQSAAQPILFDLAWLDRV</sequence>
<protein>
    <submittedName>
        <fullName evidence="1">Uncharacterized protein</fullName>
    </submittedName>
</protein>
<name>A0A315ESX3_9BURK</name>
<proteinExistence type="predicted"/>
<evidence type="ECO:0000313" key="1">
    <source>
        <dbReference type="EMBL" id="PUE59938.1"/>
    </source>
</evidence>
<gene>
    <name evidence="1" type="ORF">B9Z44_10330</name>
</gene>
<keyword evidence="2" id="KW-1185">Reference proteome</keyword>
<reference evidence="1 2" key="1">
    <citation type="submission" date="2017-04" db="EMBL/GenBank/DDBJ databases">
        <title>Unexpected and diverse lifestyles within the genus Limnohabitans.</title>
        <authorList>
            <person name="Kasalicky V."/>
            <person name="Mehrshad M."/>
            <person name="Andrei S.-A."/>
            <person name="Salcher M."/>
            <person name="Kratochvilova H."/>
            <person name="Simek K."/>
            <person name="Ghai R."/>
        </authorList>
    </citation>
    <scope>NUCLEOTIDE SEQUENCE [LARGE SCALE GENOMIC DNA]</scope>
    <source>
        <strain evidence="1 2">MWH-C5</strain>
    </source>
</reference>
<dbReference type="AlphaFoldDB" id="A0A315ESX3"/>
<accession>A0A315ESX3</accession>